<dbReference type="HOGENOM" id="CLU_1378584_0_0_1"/>
<dbReference type="STRING" id="745531.A0A0C3SES9"/>
<feature type="compositionally biased region" description="Acidic residues" evidence="1">
    <location>
        <begin position="94"/>
        <end position="103"/>
    </location>
</feature>
<dbReference type="EMBL" id="KN840450">
    <property type="protein sequence ID" value="KIP10865.1"/>
    <property type="molecule type" value="Genomic_DNA"/>
</dbReference>
<dbReference type="AlphaFoldDB" id="A0A0C3SES9"/>
<sequence length="198" mass="21473">MLGRTARPRGNDAEASASQPLLNDSQEDLHEGSSRVIFSAGGDDEDEDDYYEASALDPAGSPPAKSGHSVRFNEDVQVIAPPMRSMTESRETEYELDSDDLDDAAIRQLEAEQDRPRSARRDRDQSMPLLVGLFDSASARRSMDGSLRLEQRGELGGELRDENIDLEELAAKRTAGGGMFDSVANMANSILGAGNARV</sequence>
<evidence type="ECO:0000256" key="1">
    <source>
        <dbReference type="SAM" id="MobiDB-lite"/>
    </source>
</evidence>
<reference evidence="2 3" key="1">
    <citation type="journal article" date="2014" name="PLoS Genet.">
        <title>Analysis of the Phlebiopsis gigantea genome, transcriptome and secretome provides insight into its pioneer colonization strategies of wood.</title>
        <authorList>
            <person name="Hori C."/>
            <person name="Ishida T."/>
            <person name="Igarashi K."/>
            <person name="Samejima M."/>
            <person name="Suzuki H."/>
            <person name="Master E."/>
            <person name="Ferreira P."/>
            <person name="Ruiz-Duenas F.J."/>
            <person name="Held B."/>
            <person name="Canessa P."/>
            <person name="Larrondo L.F."/>
            <person name="Schmoll M."/>
            <person name="Druzhinina I.S."/>
            <person name="Kubicek C.P."/>
            <person name="Gaskell J.A."/>
            <person name="Kersten P."/>
            <person name="St John F."/>
            <person name="Glasner J."/>
            <person name="Sabat G."/>
            <person name="Splinter BonDurant S."/>
            <person name="Syed K."/>
            <person name="Yadav J."/>
            <person name="Mgbeahuruike A.C."/>
            <person name="Kovalchuk A."/>
            <person name="Asiegbu F.O."/>
            <person name="Lackner G."/>
            <person name="Hoffmeister D."/>
            <person name="Rencoret J."/>
            <person name="Gutierrez A."/>
            <person name="Sun H."/>
            <person name="Lindquist E."/>
            <person name="Barry K."/>
            <person name="Riley R."/>
            <person name="Grigoriev I.V."/>
            <person name="Henrissat B."/>
            <person name="Kues U."/>
            <person name="Berka R.M."/>
            <person name="Martinez A.T."/>
            <person name="Covert S.F."/>
            <person name="Blanchette R.A."/>
            <person name="Cullen D."/>
        </authorList>
    </citation>
    <scope>NUCLEOTIDE SEQUENCE [LARGE SCALE GENOMIC DNA]</scope>
    <source>
        <strain evidence="2 3">11061_1 CR5-6</strain>
    </source>
</reference>
<keyword evidence="3" id="KW-1185">Reference proteome</keyword>
<evidence type="ECO:0000313" key="2">
    <source>
        <dbReference type="EMBL" id="KIP10865.1"/>
    </source>
</evidence>
<feature type="compositionally biased region" description="Basic and acidic residues" evidence="1">
    <location>
        <begin position="109"/>
        <end position="125"/>
    </location>
</feature>
<gene>
    <name evidence="2" type="ORF">PHLGIDRAFT_184036</name>
</gene>
<dbReference type="Proteomes" id="UP000053257">
    <property type="component" value="Unassembled WGS sequence"/>
</dbReference>
<name>A0A0C3SES9_PHLG1</name>
<dbReference type="OrthoDB" id="28208at2759"/>
<organism evidence="2 3">
    <name type="scientific">Phlebiopsis gigantea (strain 11061_1 CR5-6)</name>
    <name type="common">White-rot fungus</name>
    <name type="synonym">Peniophora gigantea</name>
    <dbReference type="NCBI Taxonomy" id="745531"/>
    <lineage>
        <taxon>Eukaryota</taxon>
        <taxon>Fungi</taxon>
        <taxon>Dikarya</taxon>
        <taxon>Basidiomycota</taxon>
        <taxon>Agaricomycotina</taxon>
        <taxon>Agaricomycetes</taxon>
        <taxon>Polyporales</taxon>
        <taxon>Phanerochaetaceae</taxon>
        <taxon>Phlebiopsis</taxon>
    </lineage>
</organism>
<protein>
    <submittedName>
        <fullName evidence="2">Uncharacterized protein</fullName>
    </submittedName>
</protein>
<feature type="region of interest" description="Disordered" evidence="1">
    <location>
        <begin position="1"/>
        <end position="126"/>
    </location>
</feature>
<feature type="compositionally biased region" description="Acidic residues" evidence="1">
    <location>
        <begin position="42"/>
        <end position="51"/>
    </location>
</feature>
<proteinExistence type="predicted"/>
<evidence type="ECO:0000313" key="3">
    <source>
        <dbReference type="Proteomes" id="UP000053257"/>
    </source>
</evidence>
<accession>A0A0C3SES9</accession>